<feature type="region of interest" description="Disordered" evidence="1">
    <location>
        <begin position="24"/>
        <end position="47"/>
    </location>
</feature>
<protein>
    <submittedName>
        <fullName evidence="2">Uncharacterized protein</fullName>
    </submittedName>
</protein>
<feature type="compositionally biased region" description="Basic residues" evidence="1">
    <location>
        <begin position="26"/>
        <end position="36"/>
    </location>
</feature>
<organism evidence="2 3">
    <name type="scientific">Erwinia aphidicola</name>
    <dbReference type="NCBI Taxonomy" id="68334"/>
    <lineage>
        <taxon>Bacteria</taxon>
        <taxon>Pseudomonadati</taxon>
        <taxon>Pseudomonadota</taxon>
        <taxon>Gammaproteobacteria</taxon>
        <taxon>Enterobacterales</taxon>
        <taxon>Erwiniaceae</taxon>
        <taxon>Erwinia</taxon>
    </lineage>
</organism>
<sequence>MEIGNAISSDERLIALFSARAEAGKNHTRSGFKQKNKISPQKRTPAKSRKIKLRALKHLSLRALTNKKTPR</sequence>
<evidence type="ECO:0000313" key="3">
    <source>
        <dbReference type="Proteomes" id="UP001306592"/>
    </source>
</evidence>
<accession>A0ABU8DFP2</accession>
<evidence type="ECO:0000256" key="1">
    <source>
        <dbReference type="SAM" id="MobiDB-lite"/>
    </source>
</evidence>
<keyword evidence="3" id="KW-1185">Reference proteome</keyword>
<reference evidence="2 3" key="1">
    <citation type="submission" date="2024-02" db="EMBL/GenBank/DDBJ databases">
        <title>First report Erwinia aphidicola in onion in Chile.</title>
        <authorList>
            <person name="Valenzuela M."/>
            <person name="Pena M."/>
            <person name="Dutta B."/>
        </authorList>
    </citation>
    <scope>NUCLEOTIDE SEQUENCE [LARGE SCALE GENOMIC DNA]</scope>
    <source>
        <strain evidence="2 3">QCJ3A</strain>
    </source>
</reference>
<dbReference type="Proteomes" id="UP001306592">
    <property type="component" value="Unassembled WGS sequence"/>
</dbReference>
<dbReference type="EMBL" id="JBANEI010000007">
    <property type="protein sequence ID" value="MEI2682325.1"/>
    <property type="molecule type" value="Genomic_DNA"/>
</dbReference>
<proteinExistence type="predicted"/>
<evidence type="ECO:0000313" key="2">
    <source>
        <dbReference type="EMBL" id="MEI2682325.1"/>
    </source>
</evidence>
<name>A0ABU8DFP2_ERWAP</name>
<gene>
    <name evidence="2" type="ORF">V8N49_11740</name>
</gene>
<dbReference type="RefSeq" id="WP_187497078.1">
    <property type="nucleotide sequence ID" value="NZ_JBANEI010000007.1"/>
</dbReference>
<comment type="caution">
    <text evidence="2">The sequence shown here is derived from an EMBL/GenBank/DDBJ whole genome shotgun (WGS) entry which is preliminary data.</text>
</comment>